<dbReference type="InterPro" id="IPR000408">
    <property type="entry name" value="Reg_chr_condens"/>
</dbReference>
<dbReference type="GO" id="GO:0005737">
    <property type="term" value="C:cytoplasm"/>
    <property type="evidence" value="ECO:0007669"/>
    <property type="project" value="TreeGrafter"/>
</dbReference>
<accession>A0A226NE50</accession>
<dbReference type="PROSITE" id="PS50097">
    <property type="entry name" value="BTB"/>
    <property type="match status" value="2"/>
</dbReference>
<feature type="domain" description="BTB" evidence="4">
    <location>
        <begin position="356"/>
        <end position="436"/>
    </location>
</feature>
<evidence type="ECO:0000256" key="3">
    <source>
        <dbReference type="SAM" id="MobiDB-lite"/>
    </source>
</evidence>
<dbReference type="GO" id="GO:0030292">
    <property type="term" value="F:protein tyrosine kinase inhibitor activity"/>
    <property type="evidence" value="ECO:0007669"/>
    <property type="project" value="TreeGrafter"/>
</dbReference>
<dbReference type="InterPro" id="IPR051625">
    <property type="entry name" value="Signaling_Regulatory_Domain"/>
</dbReference>
<dbReference type="EMBL" id="MCFN01000080">
    <property type="protein sequence ID" value="OXB65812.1"/>
    <property type="molecule type" value="Genomic_DNA"/>
</dbReference>
<feature type="compositionally biased region" description="Polar residues" evidence="3">
    <location>
        <begin position="784"/>
        <end position="793"/>
    </location>
</feature>
<evidence type="ECO:0000259" key="4">
    <source>
        <dbReference type="PROSITE" id="PS50097"/>
    </source>
</evidence>
<keyword evidence="1" id="KW-0677">Repeat</keyword>
<dbReference type="GO" id="GO:0019901">
    <property type="term" value="F:protein kinase binding"/>
    <property type="evidence" value="ECO:0007669"/>
    <property type="project" value="TreeGrafter"/>
</dbReference>
<dbReference type="Pfam" id="PF00651">
    <property type="entry name" value="BTB"/>
    <property type="match status" value="2"/>
</dbReference>
<proteinExistence type="predicted"/>
<dbReference type="InterPro" id="IPR000210">
    <property type="entry name" value="BTB/POZ_dom"/>
</dbReference>
<evidence type="ECO:0000256" key="1">
    <source>
        <dbReference type="ARBA" id="ARBA00022737"/>
    </source>
</evidence>
<protein>
    <recommendedName>
        <fullName evidence="4">BTB domain-containing protein</fullName>
    </recommendedName>
</protein>
<name>A0A226NE50_CALSU</name>
<dbReference type="CDD" id="cd18302">
    <property type="entry name" value="BTB2_POZ_IBtk"/>
    <property type="match status" value="1"/>
</dbReference>
<dbReference type="Proteomes" id="UP000198323">
    <property type="component" value="Unassembled WGS sequence"/>
</dbReference>
<dbReference type="FunFam" id="2.130.10.30:FF:000011">
    <property type="entry name" value="inhibitor of Bruton tyrosine kinase isoform X2"/>
    <property type="match status" value="1"/>
</dbReference>
<evidence type="ECO:0000313" key="6">
    <source>
        <dbReference type="Proteomes" id="UP000198323"/>
    </source>
</evidence>
<sequence length="1079" mass="120011">MDKEGAWDMVPRLVEGLSSHQCSQIAAAKDHTVVLTEDGCVYTFGLNTFHQLGIVPPSANCNVPRQVQAKNLKGRMVIGVAAGRFHTVLWTKEAVYTMGLNGGQLGYLLDPNGEKCVTAPRQVSALHHKDISVSLVSASDGATVCVTERGDIYLLADYQCKKIASKQLNLKKVLVNGGYLEYKVDTQNLKENGGQKICVLALDEAGRIFCWKSSNNSMKQCRWVYGRQVFMSDVALNRNEMMFVTQDGEAFTGTWLEEGRKMPEKKAELTSSLPNASTEMSCPHDTNNVYERIRLQKLAFVHRAVSIATDPNGCNFAVLQSDPKTSLYEIPSVSLSSFGEDFGKLLDETDEMDSIHDVTLQIGTRTYAVHKYILAVRSDFFEKLFVSSDSQLETPDVYRKDEDAVGCDLYVIEKVHPDLFAYLLQFIYTDTCDLLTHGYKPKVLHKEKSEEYQDTLISNLNKMSFDEDVNRKSAFEIYRNNQVQVINEKQKNKSKKGKIVGEEANLVKMLQSAAKKFGLSNLSKRLDGVRLENGKINVVNKKNGSKLKFNQKKCSYLCDVTLKSSDGKEFPCHKCVLCARLDYFHSMLSSSWIEASCCSALEMPIHSDILQIIVDYLYTDEALAIKGSQNVEFICNVLVVADQLLISRLKEICEVAIAEKLTLKNAAELLEFSAMYNAEQLKLSCLQFIGLNMAALLETRTLDVLSDEVVKDVSVYYRKMIPAMVRRVITPYPDGPDLSCFEPEEGENFVFIREEMNTEQNSQEALFKRAKTKAKKKPRKRSDSSGGYNLSDIIQSPASTGSIKLDKTNSVESLPELLTSDSEGSYAGVTFLILLSPASPPAMDLRTIMEIEENMQKCGTMPKTNSSRMASHGIKLSQKQRKMIALAAKDNGSVTTSSEPTPIITIPPTPTKVAKLGNAWSSSLHSALPKSFRDLVTKEEKYTSANNLTGTGIKRAGCKGAEDSPIQSTARCTARSSPGLEGHVLDFPQLESHNPWLASSPTNSPVMAPVMFASIVEEERQQEAALIRSREKPLALIQIEECAIQDLLIHYEAFDNPDEFVTVERAPQGPMATPMWNKH</sequence>
<evidence type="ECO:0000313" key="5">
    <source>
        <dbReference type="EMBL" id="OXB65812.1"/>
    </source>
</evidence>
<dbReference type="CDD" id="cd18301">
    <property type="entry name" value="BTB1_POZ_IBtk"/>
    <property type="match status" value="1"/>
</dbReference>
<feature type="compositionally biased region" description="Basic residues" evidence="3">
    <location>
        <begin position="768"/>
        <end position="780"/>
    </location>
</feature>
<dbReference type="AlphaFoldDB" id="A0A226NE50"/>
<feature type="repeat" description="RCC1" evidence="2">
    <location>
        <begin position="39"/>
        <end position="93"/>
    </location>
</feature>
<dbReference type="Gene3D" id="3.30.710.10">
    <property type="entry name" value="Potassium Channel Kv1.1, Chain A"/>
    <property type="match status" value="2"/>
</dbReference>
<dbReference type="SUPFAM" id="SSF50985">
    <property type="entry name" value="RCC1/BLIP-II"/>
    <property type="match status" value="1"/>
</dbReference>
<feature type="region of interest" description="Disordered" evidence="3">
    <location>
        <begin position="761"/>
        <end position="793"/>
    </location>
</feature>
<dbReference type="InterPro" id="IPR011333">
    <property type="entry name" value="SKP1/BTB/POZ_sf"/>
</dbReference>
<dbReference type="Gene3D" id="2.130.10.30">
    <property type="entry name" value="Regulator of chromosome condensation 1/beta-lactamase-inhibitor protein II"/>
    <property type="match status" value="1"/>
</dbReference>
<dbReference type="Gene3D" id="6.10.250.3030">
    <property type="match status" value="1"/>
</dbReference>
<dbReference type="PANTHER" id="PTHR22872">
    <property type="entry name" value="BTK-BINDING PROTEIN-RELATED"/>
    <property type="match status" value="1"/>
</dbReference>
<dbReference type="PANTHER" id="PTHR22872:SF2">
    <property type="entry name" value="INHIBITOR OF BRUTON TYROSINE KINASE"/>
    <property type="match status" value="1"/>
</dbReference>
<dbReference type="PROSITE" id="PS50012">
    <property type="entry name" value="RCC1_3"/>
    <property type="match status" value="1"/>
</dbReference>
<dbReference type="CDD" id="cd18500">
    <property type="entry name" value="BACK_IBtk"/>
    <property type="match status" value="1"/>
</dbReference>
<organism evidence="5 6">
    <name type="scientific">Callipepla squamata</name>
    <name type="common">Scaled quail</name>
    <dbReference type="NCBI Taxonomy" id="9009"/>
    <lineage>
        <taxon>Eukaryota</taxon>
        <taxon>Metazoa</taxon>
        <taxon>Chordata</taxon>
        <taxon>Craniata</taxon>
        <taxon>Vertebrata</taxon>
        <taxon>Euteleostomi</taxon>
        <taxon>Archelosauria</taxon>
        <taxon>Archosauria</taxon>
        <taxon>Dinosauria</taxon>
        <taxon>Saurischia</taxon>
        <taxon>Theropoda</taxon>
        <taxon>Coelurosauria</taxon>
        <taxon>Aves</taxon>
        <taxon>Neognathae</taxon>
        <taxon>Galloanserae</taxon>
        <taxon>Galliformes</taxon>
        <taxon>Odontophoridae</taxon>
        <taxon>Callipepla</taxon>
    </lineage>
</organism>
<dbReference type="GO" id="GO:0005654">
    <property type="term" value="C:nucleoplasm"/>
    <property type="evidence" value="ECO:0007669"/>
    <property type="project" value="TreeGrafter"/>
</dbReference>
<evidence type="ECO:0000256" key="2">
    <source>
        <dbReference type="PROSITE-ProRule" id="PRU00235"/>
    </source>
</evidence>
<comment type="caution">
    <text evidence="5">The sequence shown here is derived from an EMBL/GenBank/DDBJ whole genome shotgun (WGS) entry which is preliminary data.</text>
</comment>
<reference evidence="5 6" key="1">
    <citation type="submission" date="2016-07" db="EMBL/GenBank/DDBJ databases">
        <title>Disparate Historic Effective Population Sizes Predicted by Modern Levels of Genome Diversity for the Scaled Quail (Callipepla squamata) and the Northern Bobwhite (Colinus virginianus): Inferences from First and Second Generation Draft Genome Assemblies for Sympatric New World Quail.</title>
        <authorList>
            <person name="Oldeschulte D.L."/>
            <person name="Halley Y.A."/>
            <person name="Bhattarai E.K."/>
            <person name="Brashear W.A."/>
            <person name="Hill J."/>
            <person name="Metz R.P."/>
            <person name="Johnson C.D."/>
            <person name="Rollins D."/>
            <person name="Peterson M.J."/>
            <person name="Bickhart D.M."/>
            <person name="Decker J.E."/>
            <person name="Seabury C.M."/>
        </authorList>
    </citation>
    <scope>NUCLEOTIDE SEQUENCE [LARGE SCALE GENOMIC DNA]</scope>
    <source>
        <strain evidence="5 6">Texas</strain>
        <tissue evidence="5">Leg muscle</tissue>
    </source>
</reference>
<dbReference type="InterPro" id="IPR009091">
    <property type="entry name" value="RCC1/BLIP-II"/>
</dbReference>
<keyword evidence="6" id="KW-1185">Reference proteome</keyword>
<dbReference type="Pfam" id="PF00415">
    <property type="entry name" value="RCC1"/>
    <property type="match status" value="1"/>
</dbReference>
<dbReference type="FunFam" id="3.30.710.10:FF:000105">
    <property type="entry name" value="inhibitor of Bruton tyrosine kinase isoform X1"/>
    <property type="match status" value="1"/>
</dbReference>
<gene>
    <name evidence="5" type="ORF">ASZ78_016065</name>
</gene>
<feature type="domain" description="BTB" evidence="4">
    <location>
        <begin position="558"/>
        <end position="626"/>
    </location>
</feature>
<dbReference type="SUPFAM" id="SSF54695">
    <property type="entry name" value="POZ domain"/>
    <property type="match status" value="2"/>
</dbReference>
<dbReference type="OrthoDB" id="1893551at2759"/>
<dbReference type="SMART" id="SM00225">
    <property type="entry name" value="BTB"/>
    <property type="match status" value="2"/>
</dbReference>
<dbReference type="STRING" id="9009.A0A226NE50"/>